<dbReference type="GeneID" id="108569823"/>
<keyword evidence="2" id="KW-1133">Transmembrane helix</keyword>
<keyword evidence="3" id="KW-1185">Reference proteome</keyword>
<evidence type="ECO:0000256" key="1">
    <source>
        <dbReference type="SAM" id="MobiDB-lite"/>
    </source>
</evidence>
<name>A0ABM1NJL1_NICVS</name>
<gene>
    <name evidence="4" type="primary">LOC108569823</name>
</gene>
<sequence length="139" mass="15759">MSSSLSYQSTPHIGTATNLLIDRFHHPPSGEEHVYKTKGKNKNNVALSALTLLAFLFFLNILQNCIQDHMDDMKGKGKGMQMVPQQVMMPVTLAPARREAQRKDVIEKKGDNLDEEDVKPEDNSEGKNRKHRKQMKNSN</sequence>
<dbReference type="RefSeq" id="XP_017787011.1">
    <property type="nucleotide sequence ID" value="XM_017931522.1"/>
</dbReference>
<evidence type="ECO:0000313" key="3">
    <source>
        <dbReference type="Proteomes" id="UP000695000"/>
    </source>
</evidence>
<feature type="transmembrane region" description="Helical" evidence="2">
    <location>
        <begin position="45"/>
        <end position="66"/>
    </location>
</feature>
<proteinExistence type="predicted"/>
<feature type="region of interest" description="Disordered" evidence="1">
    <location>
        <begin position="93"/>
        <end position="139"/>
    </location>
</feature>
<evidence type="ECO:0000313" key="4">
    <source>
        <dbReference type="RefSeq" id="XP_017787011.1"/>
    </source>
</evidence>
<dbReference type="Proteomes" id="UP000695000">
    <property type="component" value="Unplaced"/>
</dbReference>
<reference evidence="4" key="1">
    <citation type="submission" date="2025-08" db="UniProtKB">
        <authorList>
            <consortium name="RefSeq"/>
        </authorList>
    </citation>
    <scope>IDENTIFICATION</scope>
    <source>
        <tissue evidence="4">Whole Larva</tissue>
    </source>
</reference>
<accession>A0ABM1NJL1</accession>
<protein>
    <submittedName>
        <fullName evidence="4">Uncharacterized protein LOC108569823</fullName>
    </submittedName>
</protein>
<evidence type="ECO:0000256" key="2">
    <source>
        <dbReference type="SAM" id="Phobius"/>
    </source>
</evidence>
<organism evidence="3 4">
    <name type="scientific">Nicrophorus vespilloides</name>
    <name type="common">Boreal carrion beetle</name>
    <dbReference type="NCBI Taxonomy" id="110193"/>
    <lineage>
        <taxon>Eukaryota</taxon>
        <taxon>Metazoa</taxon>
        <taxon>Ecdysozoa</taxon>
        <taxon>Arthropoda</taxon>
        <taxon>Hexapoda</taxon>
        <taxon>Insecta</taxon>
        <taxon>Pterygota</taxon>
        <taxon>Neoptera</taxon>
        <taxon>Endopterygota</taxon>
        <taxon>Coleoptera</taxon>
        <taxon>Polyphaga</taxon>
        <taxon>Staphyliniformia</taxon>
        <taxon>Silphidae</taxon>
        <taxon>Nicrophorinae</taxon>
        <taxon>Nicrophorus</taxon>
    </lineage>
</organism>
<feature type="compositionally biased region" description="Basic residues" evidence="1">
    <location>
        <begin position="128"/>
        <end position="139"/>
    </location>
</feature>
<keyword evidence="2" id="KW-0812">Transmembrane</keyword>
<keyword evidence="2" id="KW-0472">Membrane</keyword>
<feature type="compositionally biased region" description="Basic and acidic residues" evidence="1">
    <location>
        <begin position="96"/>
        <end position="112"/>
    </location>
</feature>